<dbReference type="EMBL" id="OIVN01001331">
    <property type="protein sequence ID" value="SPC92705.1"/>
    <property type="molecule type" value="Genomic_DNA"/>
</dbReference>
<dbReference type="InterPro" id="IPR025558">
    <property type="entry name" value="DUF4283"/>
</dbReference>
<accession>A0A2N9FZY0</accession>
<dbReference type="AlphaFoldDB" id="A0A2N9FZY0"/>
<reference evidence="2" key="1">
    <citation type="submission" date="2018-02" db="EMBL/GenBank/DDBJ databases">
        <authorList>
            <person name="Cohen D.B."/>
            <person name="Kent A.D."/>
        </authorList>
    </citation>
    <scope>NUCLEOTIDE SEQUENCE</scope>
</reference>
<proteinExistence type="predicted"/>
<evidence type="ECO:0000259" key="1">
    <source>
        <dbReference type="Pfam" id="PF14111"/>
    </source>
</evidence>
<dbReference type="PANTHER" id="PTHR31286">
    <property type="entry name" value="GLYCINE-RICH CELL WALL STRUCTURAL PROTEIN 1.8-LIKE"/>
    <property type="match status" value="1"/>
</dbReference>
<protein>
    <recommendedName>
        <fullName evidence="1">DUF4283 domain-containing protein</fullName>
    </recommendedName>
</protein>
<organism evidence="2">
    <name type="scientific">Fagus sylvatica</name>
    <name type="common">Beechnut</name>
    <dbReference type="NCBI Taxonomy" id="28930"/>
    <lineage>
        <taxon>Eukaryota</taxon>
        <taxon>Viridiplantae</taxon>
        <taxon>Streptophyta</taxon>
        <taxon>Embryophyta</taxon>
        <taxon>Tracheophyta</taxon>
        <taxon>Spermatophyta</taxon>
        <taxon>Magnoliopsida</taxon>
        <taxon>eudicotyledons</taxon>
        <taxon>Gunneridae</taxon>
        <taxon>Pentapetalae</taxon>
        <taxon>rosids</taxon>
        <taxon>fabids</taxon>
        <taxon>Fagales</taxon>
        <taxon>Fagaceae</taxon>
        <taxon>Fagus</taxon>
    </lineage>
</organism>
<dbReference type="InterPro" id="IPR040256">
    <property type="entry name" value="At4g02000-like"/>
</dbReference>
<dbReference type="Pfam" id="PF14111">
    <property type="entry name" value="DUF4283"/>
    <property type="match status" value="1"/>
</dbReference>
<gene>
    <name evidence="2" type="ORF">FSB_LOCUS20587</name>
</gene>
<evidence type="ECO:0000313" key="2">
    <source>
        <dbReference type="EMBL" id="SPC92705.1"/>
    </source>
</evidence>
<feature type="domain" description="DUF4283" evidence="1">
    <location>
        <begin position="39"/>
        <end position="122"/>
    </location>
</feature>
<dbReference type="PANTHER" id="PTHR31286:SF178">
    <property type="entry name" value="DUF4283 DOMAIN-CONTAINING PROTEIN"/>
    <property type="match status" value="1"/>
</dbReference>
<name>A0A2N9FZY0_FAGSY</name>
<sequence>MADHLTPSSSVDELIARTESCSCADNQLPLLPNINQQNHNELSLIGKIISPCNFIPLVVKEIVEKAWKPSHPIQVTRMDRNIFQFSFGHEVDRHLAFNRRPWTIKGAHLVLKTWSLELTCQEIDFTFSTFWVQAHGLPMLWQGKENLHRIGQQAGRVLETDLVAEP</sequence>